<dbReference type="KEGG" id="pif:PITG_22826"/>
<dbReference type="InParanoid" id="D0N8M9"/>
<dbReference type="EMBL" id="DS028128">
    <property type="protein sequence ID" value="EEY53914.1"/>
    <property type="molecule type" value="Genomic_DNA"/>
</dbReference>
<evidence type="ECO:0000313" key="2">
    <source>
        <dbReference type="EMBL" id="EEY53914.1"/>
    </source>
</evidence>
<reference evidence="3" key="1">
    <citation type="journal article" date="2009" name="Nature">
        <title>Genome sequence and analysis of the Irish potato famine pathogen Phytophthora infestans.</title>
        <authorList>
            <consortium name="The Broad Institute Genome Sequencing Platform"/>
            <person name="Haas B.J."/>
            <person name="Kamoun S."/>
            <person name="Zody M.C."/>
            <person name="Jiang R.H."/>
            <person name="Handsaker R.E."/>
            <person name="Cano L.M."/>
            <person name="Grabherr M."/>
            <person name="Kodira C.D."/>
            <person name="Raffaele S."/>
            <person name="Torto-Alalibo T."/>
            <person name="Bozkurt T.O."/>
            <person name="Ah-Fong A.M."/>
            <person name="Alvarado L."/>
            <person name="Anderson V.L."/>
            <person name="Armstrong M.R."/>
            <person name="Avrova A."/>
            <person name="Baxter L."/>
            <person name="Beynon J."/>
            <person name="Boevink P.C."/>
            <person name="Bollmann S.R."/>
            <person name="Bos J.I."/>
            <person name="Bulone V."/>
            <person name="Cai G."/>
            <person name="Cakir C."/>
            <person name="Carrington J.C."/>
            <person name="Chawner M."/>
            <person name="Conti L."/>
            <person name="Costanzo S."/>
            <person name="Ewan R."/>
            <person name="Fahlgren N."/>
            <person name="Fischbach M.A."/>
            <person name="Fugelstad J."/>
            <person name="Gilroy E.M."/>
            <person name="Gnerre S."/>
            <person name="Green P.J."/>
            <person name="Grenville-Briggs L.J."/>
            <person name="Griffith J."/>
            <person name="Grunwald N.J."/>
            <person name="Horn K."/>
            <person name="Horner N.R."/>
            <person name="Hu C.H."/>
            <person name="Huitema E."/>
            <person name="Jeong D.H."/>
            <person name="Jones A.M."/>
            <person name="Jones J.D."/>
            <person name="Jones R.W."/>
            <person name="Karlsson E.K."/>
            <person name="Kunjeti S.G."/>
            <person name="Lamour K."/>
            <person name="Liu Z."/>
            <person name="Ma L."/>
            <person name="Maclean D."/>
            <person name="Chibucos M.C."/>
            <person name="McDonald H."/>
            <person name="McWalters J."/>
            <person name="Meijer H.J."/>
            <person name="Morgan W."/>
            <person name="Morris P.F."/>
            <person name="Munro C.A."/>
            <person name="O'Neill K."/>
            <person name="Ospina-Giraldo M."/>
            <person name="Pinzon A."/>
            <person name="Pritchard L."/>
            <person name="Ramsahoye B."/>
            <person name="Ren Q."/>
            <person name="Restrepo S."/>
            <person name="Roy S."/>
            <person name="Sadanandom A."/>
            <person name="Savidor A."/>
            <person name="Schornack S."/>
            <person name="Schwartz D.C."/>
            <person name="Schumann U.D."/>
            <person name="Schwessinger B."/>
            <person name="Seyer L."/>
            <person name="Sharpe T."/>
            <person name="Silvar C."/>
            <person name="Song J."/>
            <person name="Studholme D.J."/>
            <person name="Sykes S."/>
            <person name="Thines M."/>
            <person name="van de Vondervoort P.J."/>
            <person name="Phuntumart V."/>
            <person name="Wawra S."/>
            <person name="Weide R."/>
            <person name="Win J."/>
            <person name="Young C."/>
            <person name="Zhou S."/>
            <person name="Fry W."/>
            <person name="Meyers B.C."/>
            <person name="van West P."/>
            <person name="Ristaino J."/>
            <person name="Govers F."/>
            <person name="Birch P.R."/>
            <person name="Whisson S.C."/>
            <person name="Judelson H.S."/>
            <person name="Nusbaum C."/>
        </authorList>
    </citation>
    <scope>NUCLEOTIDE SEQUENCE [LARGE SCALE GENOMIC DNA]</scope>
    <source>
        <strain evidence="3">T30-4</strain>
    </source>
</reference>
<proteinExistence type="predicted"/>
<dbReference type="RefSeq" id="XP_002904545.1">
    <property type="nucleotide sequence ID" value="XM_002904499.1"/>
</dbReference>
<dbReference type="VEuPathDB" id="FungiDB:PITG_22826"/>
<sequence length="76" mass="8032">MMLCMFFFFSIYLYAVTIASCSVDFSSLQSSSALLTATSSAEDGSASGSSGVAATTRCGEVVRHLLRCSGRSNWSL</sequence>
<evidence type="ECO:0008006" key="4">
    <source>
        <dbReference type="Google" id="ProtNLM"/>
    </source>
</evidence>
<feature type="chain" id="PRO_5003013075" description="Secreted protein" evidence="1">
    <location>
        <begin position="20"/>
        <end position="76"/>
    </location>
</feature>
<evidence type="ECO:0000313" key="3">
    <source>
        <dbReference type="Proteomes" id="UP000006643"/>
    </source>
</evidence>
<dbReference type="HOGENOM" id="CLU_2659882_0_0_1"/>
<accession>D0N8M9</accession>
<dbReference type="GeneID" id="9465757"/>
<dbReference type="Proteomes" id="UP000006643">
    <property type="component" value="Unassembled WGS sequence"/>
</dbReference>
<organism evidence="2 3">
    <name type="scientific">Phytophthora infestans (strain T30-4)</name>
    <name type="common">Potato late blight agent</name>
    <dbReference type="NCBI Taxonomy" id="403677"/>
    <lineage>
        <taxon>Eukaryota</taxon>
        <taxon>Sar</taxon>
        <taxon>Stramenopiles</taxon>
        <taxon>Oomycota</taxon>
        <taxon>Peronosporomycetes</taxon>
        <taxon>Peronosporales</taxon>
        <taxon>Peronosporaceae</taxon>
        <taxon>Phytophthora</taxon>
    </lineage>
</organism>
<feature type="signal peptide" evidence="1">
    <location>
        <begin position="1"/>
        <end position="19"/>
    </location>
</feature>
<protein>
    <recommendedName>
        <fullName evidence="4">Secreted protein</fullName>
    </recommendedName>
</protein>
<dbReference type="AlphaFoldDB" id="D0N8M9"/>
<keyword evidence="1" id="KW-0732">Signal</keyword>
<gene>
    <name evidence="2" type="ORF">PITG_22826</name>
</gene>
<name>D0N8M9_PHYIT</name>
<evidence type="ECO:0000256" key="1">
    <source>
        <dbReference type="SAM" id="SignalP"/>
    </source>
</evidence>
<keyword evidence="3" id="KW-1185">Reference proteome</keyword>